<keyword evidence="7" id="KW-0653">Protein transport</keyword>
<keyword evidence="3 7" id="KW-1003">Cell membrane</keyword>
<evidence type="ECO:0000256" key="5">
    <source>
        <dbReference type="ARBA" id="ARBA00022989"/>
    </source>
</evidence>
<evidence type="ECO:0000313" key="9">
    <source>
        <dbReference type="Proteomes" id="UP000179467"/>
    </source>
</evidence>
<dbReference type="GO" id="GO:0044780">
    <property type="term" value="P:bacterial-type flagellum assembly"/>
    <property type="evidence" value="ECO:0007669"/>
    <property type="project" value="InterPro"/>
</dbReference>
<comment type="similarity">
    <text evidence="2 7">Belongs to the FHIPEP (flagella/HR/invasion proteins export pore) family.</text>
</comment>
<dbReference type="RefSeq" id="WP_070934498.1">
    <property type="nucleotide sequence ID" value="NZ_MIPT01000001.1"/>
</dbReference>
<keyword evidence="7" id="KW-1006">Bacterial flagellum protein export</keyword>
<dbReference type="InterPro" id="IPR042193">
    <property type="entry name" value="FHIPEP_3"/>
</dbReference>
<keyword evidence="8" id="KW-0969">Cilium</keyword>
<evidence type="ECO:0000256" key="1">
    <source>
        <dbReference type="ARBA" id="ARBA00004651"/>
    </source>
</evidence>
<organism evidence="8 9">
    <name type="scientific">Edaphosphingomonas haloaromaticamans</name>
    <dbReference type="NCBI Taxonomy" id="653954"/>
    <lineage>
        <taxon>Bacteria</taxon>
        <taxon>Pseudomonadati</taxon>
        <taxon>Pseudomonadota</taxon>
        <taxon>Alphaproteobacteria</taxon>
        <taxon>Sphingomonadales</taxon>
        <taxon>Rhizorhabdaceae</taxon>
        <taxon>Edaphosphingomonas</taxon>
    </lineage>
</organism>
<keyword evidence="7" id="KW-1005">Bacterial flagellum biogenesis</keyword>
<keyword evidence="8" id="KW-0282">Flagellum</keyword>
<evidence type="ECO:0000256" key="4">
    <source>
        <dbReference type="ARBA" id="ARBA00022692"/>
    </source>
</evidence>
<dbReference type="PANTHER" id="PTHR30161:SF1">
    <property type="entry name" value="FLAGELLAR BIOSYNTHESIS PROTEIN FLHA-RELATED"/>
    <property type="match status" value="1"/>
</dbReference>
<dbReference type="PROSITE" id="PS00994">
    <property type="entry name" value="FHIPEP"/>
    <property type="match status" value="1"/>
</dbReference>
<evidence type="ECO:0000313" key="8">
    <source>
        <dbReference type="EMBL" id="OHT21336.1"/>
    </source>
</evidence>
<evidence type="ECO:0000256" key="2">
    <source>
        <dbReference type="ARBA" id="ARBA00008835"/>
    </source>
</evidence>
<reference evidence="8 9" key="1">
    <citation type="submission" date="2016-09" db="EMBL/GenBank/DDBJ databases">
        <title>Metabolic pathway, cell adaptation mechanisms and a novel monoxygenase revealed through proteogenomic-transcription analysis of a Sphingomonas haloaromaticamans strain degrading the fungicide ortho-phenylphenol.</title>
        <authorList>
            <person name="Perruchon C."/>
            <person name="Papadopoulou E.S."/>
            <person name="Rousidou C."/>
            <person name="Vasileiadis S."/>
            <person name="Tanou G."/>
            <person name="Amoutzias G."/>
            <person name="Molassiotis A."/>
            <person name="Karpouzas D.G."/>
        </authorList>
    </citation>
    <scope>NUCLEOTIDE SEQUENCE [LARGE SCALE GENOMIC DNA]</scope>
    <source>
        <strain evidence="8 9">P3</strain>
    </source>
</reference>
<sequence>MATNALNKTIWANAGKGAILPFATLMLVGLMIVPVPSLVLDVGFITNIMISLAVLMVALNAAKPLDFSSFPTVLLFATLLRLSLNVASTRVVLVDGHEGPDAAGHVIEAFGHFLIGGDWAVGIFVFAILMIINLVVITKGAGRVSEVSARFTLDALPGKQMAIDADLNAGLLTPDEAKARRVEVATEADFYGSMDGASKFVKGDAVAGVLILVINILGGLILGVMSHGLSMAEAAQTYVMLAIGDALVAQIPALLLSIAAAAIVTRVSSPFDLSGQITSQFGSARAWTPVAAILFLLGVMPGMPHVVILSAAAAAGAVAWQLRKAPAREAARRAEEEAVAAAAAEPLPSTIGWDEVSDGAALGLEIGYGLIAMVDERKGAPLMARITGIRRQLSRELGFVVPMVRVRDNLSLEPNAYRITVAGVIMGEDQCWPEDLLALDSGALESRVEGREVRDPSFGLEAVWIPPAKRTEAVVAGYTVVDPATVIATHLNQIIANAAADLFGMDEAQKLLDALKEVAPQLAQGLTPQPLTLAQVAGLCRGLLAEGVPLKDFRRIAEAMVEAAREEADPAQMLEAVRRRIGPIIVQTLVPMRMPLPVVTLDGGLEALLAQAVRAGPNATHPFEPGLANRVVTAVGEAAQPLMAEARQFAIVTSPLARRPLARLLKPHLAEVPVLSFLEIPDGKAVEVVAVVGGGNPAVPAERELVR</sequence>
<dbReference type="Proteomes" id="UP000179467">
    <property type="component" value="Unassembled WGS sequence"/>
</dbReference>
<accession>A0A1S1HIU4</accession>
<keyword evidence="4 7" id="KW-0812">Transmembrane</keyword>
<gene>
    <name evidence="8" type="primary">flhA_3</name>
    <name evidence="7" type="synonym">flhA</name>
    <name evidence="8" type="ORF">BHE75_03343</name>
</gene>
<comment type="caution">
    <text evidence="8">The sequence shown here is derived from an EMBL/GenBank/DDBJ whole genome shotgun (WGS) entry which is preliminary data.</text>
</comment>
<dbReference type="Pfam" id="PF00771">
    <property type="entry name" value="FHIPEP"/>
    <property type="match status" value="1"/>
</dbReference>
<dbReference type="InterPro" id="IPR001712">
    <property type="entry name" value="T3SS_FHIPEP"/>
</dbReference>
<feature type="transmembrane region" description="Helical" evidence="7">
    <location>
        <begin position="205"/>
        <end position="226"/>
    </location>
</feature>
<feature type="transmembrane region" description="Helical" evidence="7">
    <location>
        <begin position="42"/>
        <end position="61"/>
    </location>
</feature>
<comment type="subcellular location">
    <subcellularLocation>
        <location evidence="1 7">Cell membrane</location>
        <topology evidence="1 7">Multi-pass membrane protein</topology>
    </subcellularLocation>
</comment>
<dbReference type="GO" id="GO:0009306">
    <property type="term" value="P:protein secretion"/>
    <property type="evidence" value="ECO:0007669"/>
    <property type="project" value="InterPro"/>
</dbReference>
<feature type="transmembrane region" description="Helical" evidence="7">
    <location>
        <begin position="238"/>
        <end position="264"/>
    </location>
</feature>
<protein>
    <recommendedName>
        <fullName evidence="7">Flagellar biosynthesis protein FlhA</fullName>
    </recommendedName>
</protein>
<dbReference type="InterPro" id="IPR042194">
    <property type="entry name" value="FHIPEP_1"/>
</dbReference>
<evidence type="ECO:0000256" key="7">
    <source>
        <dbReference type="RuleBase" id="RU364093"/>
    </source>
</evidence>
<dbReference type="PRINTS" id="PR00949">
    <property type="entry name" value="TYPE3IMAPROT"/>
</dbReference>
<feature type="transmembrane region" description="Helical" evidence="7">
    <location>
        <begin position="18"/>
        <end position="36"/>
    </location>
</feature>
<feature type="transmembrane region" description="Helical" evidence="7">
    <location>
        <begin position="113"/>
        <end position="136"/>
    </location>
</feature>
<dbReference type="InterPro" id="IPR006301">
    <property type="entry name" value="FlhA"/>
</dbReference>
<keyword evidence="5 7" id="KW-1133">Transmembrane helix</keyword>
<dbReference type="InterPro" id="IPR042196">
    <property type="entry name" value="FHIPEP_4"/>
</dbReference>
<dbReference type="PANTHER" id="PTHR30161">
    <property type="entry name" value="FLAGELLAR EXPORT PROTEIN, MEMBRANE FLHA SUBUNIT-RELATED"/>
    <property type="match status" value="1"/>
</dbReference>
<dbReference type="Gene3D" id="3.40.50.12790">
    <property type="entry name" value="FHIPEP family, domain 4"/>
    <property type="match status" value="1"/>
</dbReference>
<dbReference type="EMBL" id="MIPT01000001">
    <property type="protein sequence ID" value="OHT21336.1"/>
    <property type="molecule type" value="Genomic_DNA"/>
</dbReference>
<dbReference type="Gene3D" id="1.10.8.540">
    <property type="entry name" value="FHIPEP family, domain 3"/>
    <property type="match status" value="1"/>
</dbReference>
<evidence type="ECO:0000256" key="3">
    <source>
        <dbReference type="ARBA" id="ARBA00022475"/>
    </source>
</evidence>
<dbReference type="GO" id="GO:0005886">
    <property type="term" value="C:plasma membrane"/>
    <property type="evidence" value="ECO:0007669"/>
    <property type="project" value="UniProtKB-SubCell"/>
</dbReference>
<dbReference type="InterPro" id="IPR025505">
    <property type="entry name" value="FHIPEP_CS"/>
</dbReference>
<proteinExistence type="inferred from homology"/>
<keyword evidence="6 7" id="KW-0472">Membrane</keyword>
<dbReference type="OrthoDB" id="9759185at2"/>
<keyword evidence="7" id="KW-0813">Transport</keyword>
<feature type="transmembrane region" description="Helical" evidence="7">
    <location>
        <begin position="284"/>
        <end position="300"/>
    </location>
</feature>
<comment type="function">
    <text evidence="7">Required for formation of the rod structure of the flagellar apparatus. Together with FliI and FliH, may constitute the export apparatus of flagellin.</text>
</comment>
<evidence type="ECO:0000256" key="6">
    <source>
        <dbReference type="ARBA" id="ARBA00023136"/>
    </source>
</evidence>
<dbReference type="Gene3D" id="3.40.30.60">
    <property type="entry name" value="FHIPEP family, domain 1"/>
    <property type="match status" value="1"/>
</dbReference>
<dbReference type="PIRSF" id="PIRSF005419">
    <property type="entry name" value="FlhA"/>
    <property type="match status" value="1"/>
</dbReference>
<dbReference type="AlphaFoldDB" id="A0A1S1HIU4"/>
<keyword evidence="8" id="KW-0966">Cell projection</keyword>
<feature type="transmembrane region" description="Helical" evidence="7">
    <location>
        <begin position="73"/>
        <end position="93"/>
    </location>
</feature>
<name>A0A1S1HIU4_9SPHN</name>
<dbReference type="NCBIfam" id="TIGR01398">
    <property type="entry name" value="FlhA"/>
    <property type="match status" value="1"/>
</dbReference>
<keyword evidence="9" id="KW-1185">Reference proteome</keyword>